<accession>A0A1D1VSE5</accession>
<sequence>MKQRYLVRQKSLHSLQCSLPSSTHSESPSTLDLDNFTTKFLVVLALVGFAAAQSGNNNNFQGQFVWDLLKPALTAGEGAEPLGFC</sequence>
<evidence type="ECO:0000313" key="2">
    <source>
        <dbReference type="Proteomes" id="UP000186922"/>
    </source>
</evidence>
<keyword evidence="2" id="KW-1185">Reference proteome</keyword>
<comment type="caution">
    <text evidence="1">The sequence shown here is derived from an EMBL/GenBank/DDBJ whole genome shotgun (WGS) entry which is preliminary data.</text>
</comment>
<dbReference type="EMBL" id="BDGG01000011">
    <property type="protein sequence ID" value="GAV04487.1"/>
    <property type="molecule type" value="Genomic_DNA"/>
</dbReference>
<reference evidence="1 2" key="1">
    <citation type="journal article" date="2016" name="Nat. Commun.">
        <title>Extremotolerant tardigrade genome and improved radiotolerance of human cultured cells by tardigrade-unique protein.</title>
        <authorList>
            <person name="Hashimoto T."/>
            <person name="Horikawa D.D."/>
            <person name="Saito Y."/>
            <person name="Kuwahara H."/>
            <person name="Kozuka-Hata H."/>
            <person name="Shin-I T."/>
            <person name="Minakuchi Y."/>
            <person name="Ohishi K."/>
            <person name="Motoyama A."/>
            <person name="Aizu T."/>
            <person name="Enomoto A."/>
            <person name="Kondo K."/>
            <person name="Tanaka S."/>
            <person name="Hara Y."/>
            <person name="Koshikawa S."/>
            <person name="Sagara H."/>
            <person name="Miura T."/>
            <person name="Yokobori S."/>
            <person name="Miyagawa K."/>
            <person name="Suzuki Y."/>
            <person name="Kubo T."/>
            <person name="Oyama M."/>
            <person name="Kohara Y."/>
            <person name="Fujiyama A."/>
            <person name="Arakawa K."/>
            <person name="Katayama T."/>
            <person name="Toyoda A."/>
            <person name="Kunieda T."/>
        </authorList>
    </citation>
    <scope>NUCLEOTIDE SEQUENCE [LARGE SCALE GENOMIC DNA]</scope>
    <source>
        <strain evidence="1 2">YOKOZUNA-1</strain>
    </source>
</reference>
<dbReference type="Proteomes" id="UP000186922">
    <property type="component" value="Unassembled WGS sequence"/>
</dbReference>
<proteinExistence type="predicted"/>
<gene>
    <name evidence="1" type="primary">RvY_14757-1</name>
    <name evidence="1" type="synonym">RvY_14757.1</name>
    <name evidence="1" type="ORF">RvY_14757</name>
</gene>
<organism evidence="1 2">
    <name type="scientific">Ramazzottius varieornatus</name>
    <name type="common">Water bear</name>
    <name type="synonym">Tardigrade</name>
    <dbReference type="NCBI Taxonomy" id="947166"/>
    <lineage>
        <taxon>Eukaryota</taxon>
        <taxon>Metazoa</taxon>
        <taxon>Ecdysozoa</taxon>
        <taxon>Tardigrada</taxon>
        <taxon>Eutardigrada</taxon>
        <taxon>Parachela</taxon>
        <taxon>Hypsibioidea</taxon>
        <taxon>Ramazzottiidae</taxon>
        <taxon>Ramazzottius</taxon>
    </lineage>
</organism>
<dbReference type="AlphaFoldDB" id="A0A1D1VSE5"/>
<name>A0A1D1VSE5_RAMVA</name>
<evidence type="ECO:0000313" key="1">
    <source>
        <dbReference type="EMBL" id="GAV04487.1"/>
    </source>
</evidence>
<protein>
    <submittedName>
        <fullName evidence="1">Uncharacterized protein</fullName>
    </submittedName>
</protein>